<protein>
    <submittedName>
        <fullName evidence="1">Uncharacterized protein</fullName>
    </submittedName>
</protein>
<organism evidence="1 2">
    <name type="scientific">Mediterraneibacter gnavus</name>
    <name type="common">Ruminococcus gnavus</name>
    <dbReference type="NCBI Taxonomy" id="33038"/>
    <lineage>
        <taxon>Bacteria</taxon>
        <taxon>Bacillati</taxon>
        <taxon>Bacillota</taxon>
        <taxon>Clostridia</taxon>
        <taxon>Lachnospirales</taxon>
        <taxon>Lachnospiraceae</taxon>
        <taxon>Mediterraneibacter</taxon>
    </lineage>
</organism>
<gene>
    <name evidence="1" type="ORF">LIQ10_14915</name>
</gene>
<dbReference type="AlphaFoldDB" id="A0AAJ1ERS1"/>
<sequence length="120" mass="14117">MQIYTKGGKIFYIVMSYYSRPLWSFFILERSFDKGMGNNKVVYQVRCPECGEMKKIELSVEEYENLQRYYAGEGLIQDMLPDIEPPIRELLRGGMCGECWIGMFGMSPWEEPEKEENTEN</sequence>
<name>A0AAJ1ERS1_MEDGN</name>
<reference evidence="1" key="1">
    <citation type="submission" date="2021-10" db="EMBL/GenBank/DDBJ databases">
        <title>Collection of gut derived symbiotic bacterial strains cultured from healthy donors.</title>
        <authorList>
            <person name="Lin H."/>
            <person name="Littmann E."/>
            <person name="Claire K."/>
            <person name="Pamer E."/>
        </authorList>
    </citation>
    <scope>NUCLEOTIDE SEQUENCE</scope>
    <source>
        <strain evidence="1">MSK.23.4</strain>
    </source>
</reference>
<evidence type="ECO:0000313" key="2">
    <source>
        <dbReference type="Proteomes" id="UP001297422"/>
    </source>
</evidence>
<proteinExistence type="predicted"/>
<comment type="caution">
    <text evidence="1">The sequence shown here is derived from an EMBL/GenBank/DDBJ whole genome shotgun (WGS) entry which is preliminary data.</text>
</comment>
<dbReference type="EMBL" id="JAJBNC010000028">
    <property type="protein sequence ID" value="MCB5495007.1"/>
    <property type="molecule type" value="Genomic_DNA"/>
</dbReference>
<accession>A0AAJ1ERS1</accession>
<evidence type="ECO:0000313" key="1">
    <source>
        <dbReference type="EMBL" id="MCB5495007.1"/>
    </source>
</evidence>
<dbReference type="RefSeq" id="WP_173879672.1">
    <property type="nucleotide sequence ID" value="NZ_JAAIMT010000029.1"/>
</dbReference>
<dbReference type="Proteomes" id="UP001297422">
    <property type="component" value="Unassembled WGS sequence"/>
</dbReference>